<reference evidence="2" key="1">
    <citation type="journal article" date="2019" name="Int. J. Syst. Evol. Microbiol.">
        <title>The Global Catalogue of Microorganisms (GCM) 10K type strain sequencing project: providing services to taxonomists for standard genome sequencing and annotation.</title>
        <authorList>
            <consortium name="The Broad Institute Genomics Platform"/>
            <consortium name="The Broad Institute Genome Sequencing Center for Infectious Disease"/>
            <person name="Wu L."/>
            <person name="Ma J."/>
        </authorList>
    </citation>
    <scope>NUCLEOTIDE SEQUENCE [LARGE SCALE GENOMIC DNA]</scope>
    <source>
        <strain evidence="2">JCM 17919</strain>
    </source>
</reference>
<accession>A0ABP8GGM9</accession>
<comment type="caution">
    <text evidence="1">The sequence shown here is derived from an EMBL/GenBank/DDBJ whole genome shotgun (WGS) entry which is preliminary data.</text>
</comment>
<dbReference type="EMBL" id="BAABGY010000005">
    <property type="protein sequence ID" value="GAA4323975.1"/>
    <property type="molecule type" value="Genomic_DNA"/>
</dbReference>
<sequence length="92" mass="10751">MTVPYFKTLPNRQKKIAILRTGSFLCEKNAGLFRKMLYQVDGFYVEIWFLRFGKEALWYRAFEDTQLLSPYLKTIDISALLGNLALSNGDYK</sequence>
<proteinExistence type="predicted"/>
<gene>
    <name evidence="1" type="ORF">GCM10023184_11070</name>
</gene>
<protein>
    <submittedName>
        <fullName evidence="1">Uncharacterized protein</fullName>
    </submittedName>
</protein>
<evidence type="ECO:0000313" key="1">
    <source>
        <dbReference type="EMBL" id="GAA4323975.1"/>
    </source>
</evidence>
<keyword evidence="2" id="KW-1185">Reference proteome</keyword>
<organism evidence="1 2">
    <name type="scientific">Flaviaesturariibacter amylovorans</name>
    <dbReference type="NCBI Taxonomy" id="1084520"/>
    <lineage>
        <taxon>Bacteria</taxon>
        <taxon>Pseudomonadati</taxon>
        <taxon>Bacteroidota</taxon>
        <taxon>Chitinophagia</taxon>
        <taxon>Chitinophagales</taxon>
        <taxon>Chitinophagaceae</taxon>
        <taxon>Flaviaestuariibacter</taxon>
    </lineage>
</organism>
<dbReference type="Proteomes" id="UP001501725">
    <property type="component" value="Unassembled WGS sequence"/>
</dbReference>
<evidence type="ECO:0000313" key="2">
    <source>
        <dbReference type="Proteomes" id="UP001501725"/>
    </source>
</evidence>
<name>A0ABP8GGM9_9BACT</name>
<dbReference type="RefSeq" id="WP_345254047.1">
    <property type="nucleotide sequence ID" value="NZ_BAABGY010000005.1"/>
</dbReference>